<evidence type="ECO:0000313" key="3">
    <source>
        <dbReference type="Proteomes" id="UP000694501"/>
    </source>
</evidence>
<organism evidence="2 3">
    <name type="scientific">Streptomyces tardus</name>
    <dbReference type="NCBI Taxonomy" id="2780544"/>
    <lineage>
        <taxon>Bacteria</taxon>
        <taxon>Bacillati</taxon>
        <taxon>Actinomycetota</taxon>
        <taxon>Actinomycetes</taxon>
        <taxon>Kitasatosporales</taxon>
        <taxon>Streptomycetaceae</taxon>
        <taxon>Streptomyces</taxon>
    </lineage>
</organism>
<name>A0A949JLP6_9ACTN</name>
<comment type="caution">
    <text evidence="2">The sequence shown here is derived from an EMBL/GenBank/DDBJ whole genome shotgun (WGS) entry which is preliminary data.</text>
</comment>
<proteinExistence type="predicted"/>
<dbReference type="Proteomes" id="UP000694501">
    <property type="component" value="Unassembled WGS sequence"/>
</dbReference>
<reference evidence="2" key="1">
    <citation type="submission" date="2021-06" db="EMBL/GenBank/DDBJ databases">
        <title>Sequencing of actinobacteria type strains.</title>
        <authorList>
            <person name="Nguyen G.-S."/>
            <person name="Wentzel A."/>
        </authorList>
    </citation>
    <scope>NUCLEOTIDE SEQUENCE</scope>
    <source>
        <strain evidence="2">P38-E01</strain>
    </source>
</reference>
<accession>A0A949JLP6</accession>
<evidence type="ECO:0000256" key="1">
    <source>
        <dbReference type="SAM" id="MobiDB-lite"/>
    </source>
</evidence>
<dbReference type="EMBL" id="JAELVF020000001">
    <property type="protein sequence ID" value="MBU7598509.1"/>
    <property type="molecule type" value="Genomic_DNA"/>
</dbReference>
<sequence length="58" mass="6533">MLTEAAARAELVRAEVERSQRRSTERRAELHGHLRSVQGMLAELSGRPARRTVGADHR</sequence>
<keyword evidence="3" id="KW-1185">Reference proteome</keyword>
<feature type="region of interest" description="Disordered" evidence="1">
    <location>
        <begin position="1"/>
        <end position="58"/>
    </location>
</feature>
<dbReference type="AlphaFoldDB" id="A0A949JLP6"/>
<gene>
    <name evidence="2" type="ORF">JGS22_013010</name>
</gene>
<protein>
    <submittedName>
        <fullName evidence="2">Uncharacterized protein</fullName>
    </submittedName>
</protein>
<evidence type="ECO:0000313" key="2">
    <source>
        <dbReference type="EMBL" id="MBU7598509.1"/>
    </source>
</evidence>
<dbReference type="RefSeq" id="WP_211041379.1">
    <property type="nucleotide sequence ID" value="NZ_JAELVF020000001.1"/>
</dbReference>
<feature type="compositionally biased region" description="Basic and acidic residues" evidence="1">
    <location>
        <begin position="10"/>
        <end position="32"/>
    </location>
</feature>